<sequence length="197" mass="21498">MVSRAISRAPTPGSYQSDKSRKREYLAVMDSPAGLSLRGRPSLCYRRGRRPRSTNKKLIVPGRVTVRPVMKRANEPDPPAMAAHSRSGVPPVAAVGIASEGPAGKGRSKGMITNAEKPWGDRVWQRQRGRDVSSLSQWRLMGRGCANGAMQARASERDNASKPSCTSRAFAAPHPLHDRWVREETGATITMCGYGEM</sequence>
<evidence type="ECO:0000313" key="2">
    <source>
        <dbReference type="EMBL" id="KAK0704797.1"/>
    </source>
</evidence>
<dbReference type="Proteomes" id="UP001172102">
    <property type="component" value="Unassembled WGS sequence"/>
</dbReference>
<proteinExistence type="predicted"/>
<dbReference type="EMBL" id="JAUKUA010000007">
    <property type="protein sequence ID" value="KAK0704797.1"/>
    <property type="molecule type" value="Genomic_DNA"/>
</dbReference>
<name>A0AA40DL49_9PEZI</name>
<evidence type="ECO:0000256" key="1">
    <source>
        <dbReference type="SAM" id="MobiDB-lite"/>
    </source>
</evidence>
<evidence type="ECO:0000313" key="3">
    <source>
        <dbReference type="Proteomes" id="UP001172102"/>
    </source>
</evidence>
<keyword evidence="3" id="KW-1185">Reference proteome</keyword>
<gene>
    <name evidence="2" type="ORF">B0H67DRAFT_360456</name>
</gene>
<feature type="region of interest" description="Disordered" evidence="1">
    <location>
        <begin position="1"/>
        <end position="24"/>
    </location>
</feature>
<accession>A0AA40DL49</accession>
<reference evidence="2" key="1">
    <citation type="submission" date="2023-06" db="EMBL/GenBank/DDBJ databases">
        <title>Genome-scale phylogeny and comparative genomics of the fungal order Sordariales.</title>
        <authorList>
            <consortium name="Lawrence Berkeley National Laboratory"/>
            <person name="Hensen N."/>
            <person name="Bonometti L."/>
            <person name="Westerberg I."/>
            <person name="Brannstrom I.O."/>
            <person name="Guillou S."/>
            <person name="Cros-Aarteil S."/>
            <person name="Calhoun S."/>
            <person name="Haridas S."/>
            <person name="Kuo A."/>
            <person name="Mondo S."/>
            <person name="Pangilinan J."/>
            <person name="Riley R."/>
            <person name="Labutti K."/>
            <person name="Andreopoulos B."/>
            <person name="Lipzen A."/>
            <person name="Chen C."/>
            <person name="Yanf M."/>
            <person name="Daum C."/>
            <person name="Ng V."/>
            <person name="Clum A."/>
            <person name="Steindorff A."/>
            <person name="Ohm R."/>
            <person name="Martin F."/>
            <person name="Silar P."/>
            <person name="Natvig D."/>
            <person name="Lalanne C."/>
            <person name="Gautier V."/>
            <person name="Ament-Velasquez S.L."/>
            <person name="Kruys A."/>
            <person name="Hutchinson M.I."/>
            <person name="Powell A.J."/>
            <person name="Barry K."/>
            <person name="Miller A.N."/>
            <person name="Grigoriev I.V."/>
            <person name="Debuchy R."/>
            <person name="Gladieux P."/>
            <person name="Thoren M.H."/>
            <person name="Johannesson H."/>
        </authorList>
    </citation>
    <scope>NUCLEOTIDE SEQUENCE</scope>
    <source>
        <strain evidence="2">SMH4607-1</strain>
    </source>
</reference>
<dbReference type="AlphaFoldDB" id="A0AA40DL49"/>
<organism evidence="2 3">
    <name type="scientific">Lasiosphaeris hirsuta</name>
    <dbReference type="NCBI Taxonomy" id="260670"/>
    <lineage>
        <taxon>Eukaryota</taxon>
        <taxon>Fungi</taxon>
        <taxon>Dikarya</taxon>
        <taxon>Ascomycota</taxon>
        <taxon>Pezizomycotina</taxon>
        <taxon>Sordariomycetes</taxon>
        <taxon>Sordariomycetidae</taxon>
        <taxon>Sordariales</taxon>
        <taxon>Lasiosphaeriaceae</taxon>
        <taxon>Lasiosphaeris</taxon>
    </lineage>
</organism>
<comment type="caution">
    <text evidence="2">The sequence shown here is derived from an EMBL/GenBank/DDBJ whole genome shotgun (WGS) entry which is preliminary data.</text>
</comment>
<protein>
    <submittedName>
        <fullName evidence="2">Uncharacterized protein</fullName>
    </submittedName>
</protein>